<dbReference type="GeneID" id="85320957"/>
<dbReference type="GO" id="GO:0005730">
    <property type="term" value="C:nucleolus"/>
    <property type="evidence" value="ECO:0007669"/>
    <property type="project" value="TreeGrafter"/>
</dbReference>
<keyword evidence="6" id="KW-1185">Reference proteome</keyword>
<dbReference type="CDD" id="cd12400">
    <property type="entry name" value="RRM_Nop6"/>
    <property type="match status" value="1"/>
</dbReference>
<dbReference type="InterPro" id="IPR012677">
    <property type="entry name" value="Nucleotide-bd_a/b_plait_sf"/>
</dbReference>
<accession>A0AA40DVF4</accession>
<dbReference type="InterPro" id="IPR000504">
    <property type="entry name" value="RRM_dom"/>
</dbReference>
<dbReference type="InterPro" id="IPR035979">
    <property type="entry name" value="RBD_domain_sf"/>
</dbReference>
<dbReference type="Proteomes" id="UP001172101">
    <property type="component" value="Unassembled WGS sequence"/>
</dbReference>
<dbReference type="SUPFAM" id="SSF54928">
    <property type="entry name" value="RNA-binding domain, RBD"/>
    <property type="match status" value="1"/>
</dbReference>
<proteinExistence type="predicted"/>
<evidence type="ECO:0000313" key="5">
    <source>
        <dbReference type="EMBL" id="KAK0717065.1"/>
    </source>
</evidence>
<dbReference type="GO" id="GO:0042274">
    <property type="term" value="P:ribosomal small subunit biogenesis"/>
    <property type="evidence" value="ECO:0007669"/>
    <property type="project" value="TreeGrafter"/>
</dbReference>
<feature type="compositionally biased region" description="Basic and acidic residues" evidence="3">
    <location>
        <begin position="102"/>
        <end position="140"/>
    </location>
</feature>
<evidence type="ECO:0000256" key="3">
    <source>
        <dbReference type="SAM" id="MobiDB-lite"/>
    </source>
</evidence>
<dbReference type="InterPro" id="IPR034228">
    <property type="entry name" value="Nop6_RRM"/>
</dbReference>
<feature type="domain" description="RRM" evidence="4">
    <location>
        <begin position="8"/>
        <end position="91"/>
    </location>
</feature>
<dbReference type="Pfam" id="PF00076">
    <property type="entry name" value="RRM_1"/>
    <property type="match status" value="1"/>
</dbReference>
<evidence type="ECO:0000256" key="1">
    <source>
        <dbReference type="ARBA" id="ARBA00022884"/>
    </source>
</evidence>
<name>A0AA40DVF4_9PEZI</name>
<keyword evidence="1 2" id="KW-0694">RNA-binding</keyword>
<dbReference type="EMBL" id="JAUIRO010000004">
    <property type="protein sequence ID" value="KAK0717065.1"/>
    <property type="molecule type" value="Genomic_DNA"/>
</dbReference>
<dbReference type="PROSITE" id="PS50102">
    <property type="entry name" value="RRM"/>
    <property type="match status" value="1"/>
</dbReference>
<evidence type="ECO:0000259" key="4">
    <source>
        <dbReference type="PROSITE" id="PS50102"/>
    </source>
</evidence>
<organism evidence="5 6">
    <name type="scientific">Lasiosphaeria miniovina</name>
    <dbReference type="NCBI Taxonomy" id="1954250"/>
    <lineage>
        <taxon>Eukaryota</taxon>
        <taxon>Fungi</taxon>
        <taxon>Dikarya</taxon>
        <taxon>Ascomycota</taxon>
        <taxon>Pezizomycotina</taxon>
        <taxon>Sordariomycetes</taxon>
        <taxon>Sordariomycetidae</taxon>
        <taxon>Sordariales</taxon>
        <taxon>Lasiosphaeriaceae</taxon>
        <taxon>Lasiosphaeria</taxon>
    </lineage>
</organism>
<evidence type="ECO:0000313" key="6">
    <source>
        <dbReference type="Proteomes" id="UP001172101"/>
    </source>
</evidence>
<dbReference type="AlphaFoldDB" id="A0AA40DVF4"/>
<dbReference type="PANTHER" id="PTHR23236">
    <property type="entry name" value="EUKARYOTIC TRANSLATION INITIATION FACTOR 4B/4H"/>
    <property type="match status" value="1"/>
</dbReference>
<dbReference type="SMART" id="SM00360">
    <property type="entry name" value="RRM"/>
    <property type="match status" value="1"/>
</dbReference>
<gene>
    <name evidence="5" type="ORF">B0T26DRAFT_645126</name>
</gene>
<dbReference type="Gene3D" id="3.30.70.330">
    <property type="match status" value="1"/>
</dbReference>
<dbReference type="RefSeq" id="XP_060295858.1">
    <property type="nucleotide sequence ID" value="XM_060437687.1"/>
</dbReference>
<dbReference type="PANTHER" id="PTHR23236:SF51">
    <property type="entry name" value="NUCLEOLAR PROTEIN 6"/>
    <property type="match status" value="1"/>
</dbReference>
<comment type="caution">
    <text evidence="5">The sequence shown here is derived from an EMBL/GenBank/DDBJ whole genome shotgun (WGS) entry which is preliminary data.</text>
</comment>
<sequence length="171" mass="19430">ESDKKTRFICFIGNLPFSATTESVRAHFASVQPTGVRMLTERANPKKSRGIAFVEFGRFDHMKTCLEKFHHTEFDDGLSPARKINVELTAGGGGKTAQRKQKITEKNKKLNEERVNRMQREEAAKLEKAKGGDKTKKAEPASDGLTQKQREQQEQNAIHPSRRNWVQHAKK</sequence>
<evidence type="ECO:0000256" key="2">
    <source>
        <dbReference type="PROSITE-ProRule" id="PRU00176"/>
    </source>
</evidence>
<dbReference type="FunFam" id="3.30.70.330:FF:000376">
    <property type="entry name" value="Putative RNA binding protein"/>
    <property type="match status" value="1"/>
</dbReference>
<feature type="region of interest" description="Disordered" evidence="3">
    <location>
        <begin position="88"/>
        <end position="171"/>
    </location>
</feature>
<feature type="non-terminal residue" evidence="5">
    <location>
        <position position="171"/>
    </location>
</feature>
<reference evidence="5" key="1">
    <citation type="submission" date="2023-06" db="EMBL/GenBank/DDBJ databases">
        <title>Genome-scale phylogeny and comparative genomics of the fungal order Sordariales.</title>
        <authorList>
            <consortium name="Lawrence Berkeley National Laboratory"/>
            <person name="Hensen N."/>
            <person name="Bonometti L."/>
            <person name="Westerberg I."/>
            <person name="Brannstrom I.O."/>
            <person name="Guillou S."/>
            <person name="Cros-Aarteil S."/>
            <person name="Calhoun S."/>
            <person name="Haridas S."/>
            <person name="Kuo A."/>
            <person name="Mondo S."/>
            <person name="Pangilinan J."/>
            <person name="Riley R."/>
            <person name="LaButti K."/>
            <person name="Andreopoulos B."/>
            <person name="Lipzen A."/>
            <person name="Chen C."/>
            <person name="Yanf M."/>
            <person name="Daum C."/>
            <person name="Ng V."/>
            <person name="Clum A."/>
            <person name="Steindorff A."/>
            <person name="Ohm R."/>
            <person name="Martin F."/>
            <person name="Silar P."/>
            <person name="Natvig D."/>
            <person name="Lalanne C."/>
            <person name="Gautier V."/>
            <person name="Ament-velasquez S.L."/>
            <person name="Kruys A."/>
            <person name="Hutchinson M.I."/>
            <person name="Powell A.J."/>
            <person name="Barry K."/>
            <person name="Miller A.N."/>
            <person name="Grigoriev I.V."/>
            <person name="Debuchy R."/>
            <person name="Gladieux P."/>
            <person name="Thoren M.H."/>
            <person name="Johannesson H."/>
        </authorList>
    </citation>
    <scope>NUCLEOTIDE SEQUENCE</scope>
    <source>
        <strain evidence="5">SMH2392-1A</strain>
    </source>
</reference>
<dbReference type="GO" id="GO:0019843">
    <property type="term" value="F:rRNA binding"/>
    <property type="evidence" value="ECO:0007669"/>
    <property type="project" value="TreeGrafter"/>
</dbReference>
<protein>
    <recommendedName>
        <fullName evidence="4">RRM domain-containing protein</fullName>
    </recommendedName>
</protein>